<dbReference type="Proteomes" id="UP000472272">
    <property type="component" value="Chromosome 17"/>
</dbReference>
<dbReference type="GeneTree" id="ENSGT00940000157106"/>
<reference evidence="2 3" key="1">
    <citation type="journal article" date="2019" name="Proc. Natl. Acad. Sci. U.S.A.">
        <title>Regulatory changes in pterin and carotenoid genes underlie balanced color polymorphisms in the wall lizard.</title>
        <authorList>
            <person name="Andrade P."/>
            <person name="Pinho C."/>
            <person name="Perez I de Lanuza G."/>
            <person name="Afonso S."/>
            <person name="Brejcha J."/>
            <person name="Rubin C.J."/>
            <person name="Wallerman O."/>
            <person name="Pereira P."/>
            <person name="Sabatino S.J."/>
            <person name="Bellati A."/>
            <person name="Pellitteri-Rosa D."/>
            <person name="Bosakova Z."/>
            <person name="Bunikis I."/>
            <person name="Carretero M.A."/>
            <person name="Feiner N."/>
            <person name="Marsik P."/>
            <person name="Pauperio F."/>
            <person name="Salvi D."/>
            <person name="Soler L."/>
            <person name="While G.M."/>
            <person name="Uller T."/>
            <person name="Font E."/>
            <person name="Andersson L."/>
            <person name="Carneiro M."/>
        </authorList>
    </citation>
    <scope>NUCLEOTIDE SEQUENCE</scope>
</reference>
<dbReference type="GO" id="GO:0003723">
    <property type="term" value="F:RNA binding"/>
    <property type="evidence" value="ECO:0007669"/>
    <property type="project" value="InterPro"/>
</dbReference>
<dbReference type="Ensembl" id="ENSPMRT00000034834.1">
    <property type="protein sequence ID" value="ENSPMRP00000032842.1"/>
    <property type="gene ID" value="ENSPMRG00000021287.1"/>
</dbReference>
<evidence type="ECO:0000313" key="2">
    <source>
        <dbReference type="Ensembl" id="ENSPMRP00000032842.1"/>
    </source>
</evidence>
<name>A0A670KDF3_PODMU</name>
<dbReference type="SUPFAM" id="SSF63570">
    <property type="entry name" value="PABC (PABP) domain"/>
    <property type="match status" value="1"/>
</dbReference>
<dbReference type="AlphaFoldDB" id="A0A670KDF3"/>
<organism evidence="2 3">
    <name type="scientific">Podarcis muralis</name>
    <name type="common">Wall lizard</name>
    <name type="synonym">Lacerta muralis</name>
    <dbReference type="NCBI Taxonomy" id="64176"/>
    <lineage>
        <taxon>Eukaryota</taxon>
        <taxon>Metazoa</taxon>
        <taxon>Chordata</taxon>
        <taxon>Craniata</taxon>
        <taxon>Vertebrata</taxon>
        <taxon>Euteleostomi</taxon>
        <taxon>Lepidosauria</taxon>
        <taxon>Squamata</taxon>
        <taxon>Bifurcata</taxon>
        <taxon>Unidentata</taxon>
        <taxon>Episquamata</taxon>
        <taxon>Laterata</taxon>
        <taxon>Lacertibaenia</taxon>
        <taxon>Lacertidae</taxon>
        <taxon>Podarcis</taxon>
    </lineage>
</organism>
<dbReference type="InterPro" id="IPR002004">
    <property type="entry name" value="PABP_HYD_C"/>
</dbReference>
<keyword evidence="3" id="KW-1185">Reference proteome</keyword>
<reference evidence="2" key="2">
    <citation type="submission" date="2025-08" db="UniProtKB">
        <authorList>
            <consortium name="Ensembl"/>
        </authorList>
    </citation>
    <scope>IDENTIFICATION</scope>
</reference>
<evidence type="ECO:0000313" key="3">
    <source>
        <dbReference type="Proteomes" id="UP000472272"/>
    </source>
</evidence>
<accession>A0A670KDF3</accession>
<dbReference type="PROSITE" id="PS51309">
    <property type="entry name" value="PABC"/>
    <property type="match status" value="1"/>
</dbReference>
<dbReference type="Gene3D" id="1.10.1900.10">
    <property type="entry name" value="c-terminal domain of poly(a) binding protein"/>
    <property type="match status" value="1"/>
</dbReference>
<sequence length="146" mass="15764">MIKPKVVCCFQTSTQAPKVSPNAQRVANIGSQTISTRPLGTIMAPLPMHQAVEAAVRVHGQEPLITSMLAAAPAQEQKQRLGERLYPLIHSSHPSMAGKISGMLLEIDNSELLPVSLAGVRVWLAQQVSFTPCLSGAHTHVHPRHQ</sequence>
<dbReference type="Pfam" id="PF00658">
    <property type="entry name" value="MLLE"/>
    <property type="match status" value="1"/>
</dbReference>
<evidence type="ECO:0000259" key="1">
    <source>
        <dbReference type="PROSITE" id="PS51309"/>
    </source>
</evidence>
<dbReference type="InterPro" id="IPR036053">
    <property type="entry name" value="PABP-dom"/>
</dbReference>
<proteinExistence type="predicted"/>
<protein>
    <recommendedName>
        <fullName evidence="1">PABC domain-containing protein</fullName>
    </recommendedName>
</protein>
<reference evidence="2" key="3">
    <citation type="submission" date="2025-09" db="UniProtKB">
        <authorList>
            <consortium name="Ensembl"/>
        </authorList>
    </citation>
    <scope>IDENTIFICATION</scope>
</reference>
<feature type="domain" description="PABC" evidence="1">
    <location>
        <begin position="61"/>
        <end position="140"/>
    </location>
</feature>
<dbReference type="SMART" id="SM00517">
    <property type="entry name" value="PolyA"/>
    <property type="match status" value="1"/>
</dbReference>